<evidence type="ECO:0000256" key="6">
    <source>
        <dbReference type="ARBA" id="ARBA00022837"/>
    </source>
</evidence>
<evidence type="ECO:0000256" key="8">
    <source>
        <dbReference type="RuleBase" id="RU361238"/>
    </source>
</evidence>
<comment type="caution">
    <text evidence="9">The sequence shown here is derived from an EMBL/GenBank/DDBJ whole genome shotgun (WGS) entry which is preliminary data.</text>
</comment>
<keyword evidence="7" id="KW-1015">Disulfide bond</keyword>
<name>A0A072PSA6_9EURO</name>
<accession>A0A072PSA6</accession>
<keyword evidence="10" id="KW-1185">Reference proteome</keyword>
<dbReference type="GO" id="GO:0030600">
    <property type="term" value="F:feruloyl esterase activity"/>
    <property type="evidence" value="ECO:0007669"/>
    <property type="project" value="UniProtKB-ARBA"/>
</dbReference>
<keyword evidence="5 8" id="KW-0378">Hydrolase</keyword>
<feature type="signal peptide" evidence="8">
    <location>
        <begin position="1"/>
        <end position="20"/>
    </location>
</feature>
<dbReference type="PANTHER" id="PTHR33938:SF8">
    <property type="entry name" value="CARBOXYLIC ESTER HYDROLASE"/>
    <property type="match status" value="1"/>
</dbReference>
<evidence type="ECO:0000256" key="2">
    <source>
        <dbReference type="ARBA" id="ARBA00022487"/>
    </source>
</evidence>
<reference evidence="9 10" key="1">
    <citation type="submission" date="2013-03" db="EMBL/GenBank/DDBJ databases">
        <title>The Genome Sequence of Exophiala aquamarina CBS 119918.</title>
        <authorList>
            <consortium name="The Broad Institute Genomics Platform"/>
            <person name="Cuomo C."/>
            <person name="de Hoog S."/>
            <person name="Gorbushina A."/>
            <person name="Walker B."/>
            <person name="Young S.K."/>
            <person name="Zeng Q."/>
            <person name="Gargeya S."/>
            <person name="Fitzgerald M."/>
            <person name="Haas B."/>
            <person name="Abouelleil A."/>
            <person name="Allen A.W."/>
            <person name="Alvarado L."/>
            <person name="Arachchi H.M."/>
            <person name="Berlin A.M."/>
            <person name="Chapman S.B."/>
            <person name="Gainer-Dewar J."/>
            <person name="Goldberg J."/>
            <person name="Griggs A."/>
            <person name="Gujja S."/>
            <person name="Hansen M."/>
            <person name="Howarth C."/>
            <person name="Imamovic A."/>
            <person name="Ireland A."/>
            <person name="Larimer J."/>
            <person name="McCowan C."/>
            <person name="Murphy C."/>
            <person name="Pearson M."/>
            <person name="Poon T.W."/>
            <person name="Priest M."/>
            <person name="Roberts A."/>
            <person name="Saif S."/>
            <person name="Shea T."/>
            <person name="Sisk P."/>
            <person name="Sykes S."/>
            <person name="Wortman J."/>
            <person name="Nusbaum C."/>
            <person name="Birren B."/>
        </authorList>
    </citation>
    <scope>NUCLEOTIDE SEQUENCE [LARGE SCALE GENOMIC DNA]</scope>
    <source>
        <strain evidence="9 10">CBS 119918</strain>
    </source>
</reference>
<protein>
    <recommendedName>
        <fullName evidence="8">Carboxylic ester hydrolase</fullName>
        <ecNumber evidence="8">3.1.1.-</ecNumber>
    </recommendedName>
</protein>
<evidence type="ECO:0000256" key="3">
    <source>
        <dbReference type="ARBA" id="ARBA00022723"/>
    </source>
</evidence>
<keyword evidence="3" id="KW-0479">Metal-binding</keyword>
<dbReference type="HOGENOM" id="CLU_014819_3_2_1"/>
<dbReference type="Proteomes" id="UP000027920">
    <property type="component" value="Unassembled WGS sequence"/>
</dbReference>
<dbReference type="EMBL" id="AMGV01000004">
    <property type="protein sequence ID" value="KEF58390.1"/>
    <property type="molecule type" value="Genomic_DNA"/>
</dbReference>
<dbReference type="STRING" id="1182545.A0A072PSA6"/>
<proteinExistence type="inferred from homology"/>
<evidence type="ECO:0000313" key="10">
    <source>
        <dbReference type="Proteomes" id="UP000027920"/>
    </source>
</evidence>
<evidence type="ECO:0000256" key="4">
    <source>
        <dbReference type="ARBA" id="ARBA00022729"/>
    </source>
</evidence>
<dbReference type="SUPFAM" id="SSF53474">
    <property type="entry name" value="alpha/beta-Hydrolases"/>
    <property type="match status" value="1"/>
</dbReference>
<keyword evidence="6" id="KW-0106">Calcium</keyword>
<sequence length="546" mass="59007">MRFSNSQALIWLPSIGSALADSSPIAAGIPCEALAFNHPEIFGTHLISLSAVPVINNSLALDKRDVPDRIPTLPGGVDKGLDFCNVSVTYTHPGLNDSINVMIWLPLKDQWNGRFMGIGGGGFNAGYSEDFAYPYSGIGANFSTMWTNAGTEYPSRSNPWPDPASWGLASPGVVDFNALNNFASLALYEATLFGKAITENYYGRPADYSYWNGCSQGGRQGHMLAQRYPEEYDGILGTAPAINWADFFQFMLWPQIVMNQEGLFPSLCELAAIKEAAIEACDKLDGLKDGVISADTNCGFDANEAVGRLHNCSGEHVKVSAGAAQVANAAWGGPRNADGTFQWYGTSKDTDLSPIANSTCSGNGSCGGKPLWLPQDWVRIWLAKDATYNPSGATYEEFDRFSHLSHQIYDSTISTIDPDLSAFKNAGGKLLTWHGLADALIPYNGTVNYYNQVLQRDPSANDYYRFFSAPGVAHCGGGPGAKPDSSLEALVDWVEKGIPPETLLATIRSPDGSIIKQQPLCRYPLVSVYVGSDPSVPESYECREAF</sequence>
<dbReference type="InterPro" id="IPR011118">
    <property type="entry name" value="Tannase/feruloyl_esterase"/>
</dbReference>
<dbReference type="AlphaFoldDB" id="A0A072PSA6"/>
<evidence type="ECO:0000256" key="7">
    <source>
        <dbReference type="ARBA" id="ARBA00023157"/>
    </source>
</evidence>
<gene>
    <name evidence="9" type="ORF">A1O9_06316</name>
</gene>
<dbReference type="GO" id="GO:0046872">
    <property type="term" value="F:metal ion binding"/>
    <property type="evidence" value="ECO:0007669"/>
    <property type="project" value="UniProtKB-KW"/>
</dbReference>
<keyword evidence="4 8" id="KW-0732">Signal</keyword>
<dbReference type="EC" id="3.1.1.-" evidence="8"/>
<evidence type="ECO:0000256" key="5">
    <source>
        <dbReference type="ARBA" id="ARBA00022801"/>
    </source>
</evidence>
<keyword evidence="2" id="KW-0719">Serine esterase</keyword>
<dbReference type="RefSeq" id="XP_013260980.1">
    <property type="nucleotide sequence ID" value="XM_013405526.1"/>
</dbReference>
<dbReference type="InterPro" id="IPR029058">
    <property type="entry name" value="AB_hydrolase_fold"/>
</dbReference>
<evidence type="ECO:0000313" key="9">
    <source>
        <dbReference type="EMBL" id="KEF58390.1"/>
    </source>
</evidence>
<organism evidence="9 10">
    <name type="scientific">Exophiala aquamarina CBS 119918</name>
    <dbReference type="NCBI Taxonomy" id="1182545"/>
    <lineage>
        <taxon>Eukaryota</taxon>
        <taxon>Fungi</taxon>
        <taxon>Dikarya</taxon>
        <taxon>Ascomycota</taxon>
        <taxon>Pezizomycotina</taxon>
        <taxon>Eurotiomycetes</taxon>
        <taxon>Chaetothyriomycetidae</taxon>
        <taxon>Chaetothyriales</taxon>
        <taxon>Herpotrichiellaceae</taxon>
        <taxon>Exophiala</taxon>
    </lineage>
</organism>
<feature type="chain" id="PRO_5005104221" description="Carboxylic ester hydrolase" evidence="8">
    <location>
        <begin position="21"/>
        <end position="546"/>
    </location>
</feature>
<dbReference type="GeneID" id="25281233"/>
<dbReference type="Pfam" id="PF07519">
    <property type="entry name" value="Tannase"/>
    <property type="match status" value="1"/>
</dbReference>
<comment type="similarity">
    <text evidence="1 8">Belongs to the tannase family.</text>
</comment>
<dbReference type="OrthoDB" id="3039123at2759"/>
<evidence type="ECO:0000256" key="1">
    <source>
        <dbReference type="ARBA" id="ARBA00006249"/>
    </source>
</evidence>
<dbReference type="PANTHER" id="PTHR33938">
    <property type="entry name" value="FERULOYL ESTERASE B-RELATED"/>
    <property type="match status" value="1"/>
</dbReference>
<dbReference type="VEuPathDB" id="FungiDB:A1O9_06316"/>